<dbReference type="AlphaFoldDB" id="A0A9D2CBT1"/>
<comment type="subcellular location">
    <subcellularLocation>
        <location evidence="1">Cell outer membrane</location>
    </subcellularLocation>
</comment>
<sequence>MEDSLLVRYRRMALADDDDLKAAAKRIEASAELERAARAERIPTLSAGGDFRYTGHPLQYETELPGVGPLTFEGRNWKYGASATLSQPLYTGGRISGAIRMAESETRMSEAQRELLRSEVCYRVDVQYWTAVARRERMTVAEEYLRAVADLERVVRERVEAGLCDRQELLTVEVKHNEARYRLLQARSDFETGRMALNALIGEPLDAETPVGEALPEVEPGATGLPGAGLHPAVRLAQERIDWEKSALRVNDAAYKPQLQVAANGGCFAPGYDFRPDLSPNYTLYAQLSVPIFHGGKRRRERRAAEYRIGMASDALHRVETDLDLETRTARTALREAEERVSLAASSLAKAFENEQRATEKYEQGAISVSEVIDAQLYRQTAQENLVAAKTAARMHYAELLKATDAYRFR</sequence>
<dbReference type="SUPFAM" id="SSF56954">
    <property type="entry name" value="Outer membrane efflux proteins (OEP)"/>
    <property type="match status" value="1"/>
</dbReference>
<accession>A0A9D2CBT1</accession>
<dbReference type="Gene3D" id="1.20.1600.10">
    <property type="entry name" value="Outer membrane efflux proteins (OEP)"/>
    <property type="match status" value="1"/>
</dbReference>
<dbReference type="EMBL" id="DXDA01000070">
    <property type="protein sequence ID" value="HIY69616.1"/>
    <property type="molecule type" value="Genomic_DNA"/>
</dbReference>
<reference evidence="8" key="2">
    <citation type="submission" date="2021-04" db="EMBL/GenBank/DDBJ databases">
        <authorList>
            <person name="Gilroy R."/>
        </authorList>
    </citation>
    <scope>NUCLEOTIDE SEQUENCE</scope>
    <source>
        <strain evidence="8">5134</strain>
    </source>
</reference>
<keyword evidence="5" id="KW-0812">Transmembrane</keyword>
<protein>
    <submittedName>
        <fullName evidence="8">TolC family protein</fullName>
    </submittedName>
</protein>
<keyword evidence="3" id="KW-0813">Transport</keyword>
<evidence type="ECO:0000256" key="2">
    <source>
        <dbReference type="ARBA" id="ARBA00007613"/>
    </source>
</evidence>
<dbReference type="Pfam" id="PF02321">
    <property type="entry name" value="OEP"/>
    <property type="match status" value="2"/>
</dbReference>
<evidence type="ECO:0000256" key="6">
    <source>
        <dbReference type="ARBA" id="ARBA00023136"/>
    </source>
</evidence>
<keyword evidence="7" id="KW-0998">Cell outer membrane</keyword>
<keyword evidence="4" id="KW-1134">Transmembrane beta strand</keyword>
<evidence type="ECO:0000256" key="7">
    <source>
        <dbReference type="ARBA" id="ARBA00023237"/>
    </source>
</evidence>
<reference evidence="8" key="1">
    <citation type="journal article" date="2021" name="PeerJ">
        <title>Extensive microbial diversity within the chicken gut microbiome revealed by metagenomics and culture.</title>
        <authorList>
            <person name="Gilroy R."/>
            <person name="Ravi A."/>
            <person name="Getino M."/>
            <person name="Pursley I."/>
            <person name="Horton D.L."/>
            <person name="Alikhan N.F."/>
            <person name="Baker D."/>
            <person name="Gharbi K."/>
            <person name="Hall N."/>
            <person name="Watson M."/>
            <person name="Adriaenssens E.M."/>
            <person name="Foster-Nyarko E."/>
            <person name="Jarju S."/>
            <person name="Secka A."/>
            <person name="Antonio M."/>
            <person name="Oren A."/>
            <person name="Chaudhuri R.R."/>
            <person name="La Ragione R."/>
            <person name="Hildebrand F."/>
            <person name="Pallen M.J."/>
        </authorList>
    </citation>
    <scope>NUCLEOTIDE SEQUENCE</scope>
    <source>
        <strain evidence="8">5134</strain>
    </source>
</reference>
<evidence type="ECO:0000313" key="8">
    <source>
        <dbReference type="EMBL" id="HIY69616.1"/>
    </source>
</evidence>
<dbReference type="InterPro" id="IPR003423">
    <property type="entry name" value="OMP_efflux"/>
</dbReference>
<dbReference type="PANTHER" id="PTHR30026">
    <property type="entry name" value="OUTER MEMBRANE PROTEIN TOLC"/>
    <property type="match status" value="1"/>
</dbReference>
<evidence type="ECO:0000256" key="1">
    <source>
        <dbReference type="ARBA" id="ARBA00004442"/>
    </source>
</evidence>
<gene>
    <name evidence="8" type="ORF">H9828_09395</name>
</gene>
<evidence type="ECO:0000313" key="9">
    <source>
        <dbReference type="Proteomes" id="UP000886844"/>
    </source>
</evidence>
<dbReference type="Proteomes" id="UP000886844">
    <property type="component" value="Unassembled WGS sequence"/>
</dbReference>
<dbReference type="PANTHER" id="PTHR30026:SF20">
    <property type="entry name" value="OUTER MEMBRANE PROTEIN TOLC"/>
    <property type="match status" value="1"/>
</dbReference>
<dbReference type="GO" id="GO:0015562">
    <property type="term" value="F:efflux transmembrane transporter activity"/>
    <property type="evidence" value="ECO:0007669"/>
    <property type="project" value="InterPro"/>
</dbReference>
<evidence type="ECO:0000256" key="5">
    <source>
        <dbReference type="ARBA" id="ARBA00022692"/>
    </source>
</evidence>
<keyword evidence="6" id="KW-0472">Membrane</keyword>
<dbReference type="GO" id="GO:0009279">
    <property type="term" value="C:cell outer membrane"/>
    <property type="evidence" value="ECO:0007669"/>
    <property type="project" value="UniProtKB-SubCell"/>
</dbReference>
<proteinExistence type="inferred from homology"/>
<dbReference type="GO" id="GO:0015288">
    <property type="term" value="F:porin activity"/>
    <property type="evidence" value="ECO:0007669"/>
    <property type="project" value="TreeGrafter"/>
</dbReference>
<name>A0A9D2CBT1_9BACT</name>
<evidence type="ECO:0000256" key="3">
    <source>
        <dbReference type="ARBA" id="ARBA00022448"/>
    </source>
</evidence>
<comment type="caution">
    <text evidence="8">The sequence shown here is derived from an EMBL/GenBank/DDBJ whole genome shotgun (WGS) entry which is preliminary data.</text>
</comment>
<evidence type="ECO:0000256" key="4">
    <source>
        <dbReference type="ARBA" id="ARBA00022452"/>
    </source>
</evidence>
<organism evidence="8 9">
    <name type="scientific">Candidatus Alistipes intestinigallinarum</name>
    <dbReference type="NCBI Taxonomy" id="2838440"/>
    <lineage>
        <taxon>Bacteria</taxon>
        <taxon>Pseudomonadati</taxon>
        <taxon>Bacteroidota</taxon>
        <taxon>Bacteroidia</taxon>
        <taxon>Bacteroidales</taxon>
        <taxon>Rikenellaceae</taxon>
        <taxon>Alistipes</taxon>
    </lineage>
</organism>
<dbReference type="InterPro" id="IPR051906">
    <property type="entry name" value="TolC-like"/>
</dbReference>
<comment type="similarity">
    <text evidence="2">Belongs to the outer membrane factor (OMF) (TC 1.B.17) family.</text>
</comment>
<dbReference type="GO" id="GO:1990281">
    <property type="term" value="C:efflux pump complex"/>
    <property type="evidence" value="ECO:0007669"/>
    <property type="project" value="TreeGrafter"/>
</dbReference>